<dbReference type="InterPro" id="IPR030678">
    <property type="entry name" value="Peptide/Ni-bd"/>
</dbReference>
<dbReference type="GO" id="GO:0042597">
    <property type="term" value="C:periplasmic space"/>
    <property type="evidence" value="ECO:0007669"/>
    <property type="project" value="UniProtKB-ARBA"/>
</dbReference>
<dbReference type="Proteomes" id="UP000006281">
    <property type="component" value="Chromosome"/>
</dbReference>
<name>K0K7A6_SACES</name>
<feature type="chain" id="PRO_5039724110" description="Solute-binding protein family 5 domain-containing protein" evidence="5">
    <location>
        <begin position="27"/>
        <end position="541"/>
    </location>
</feature>
<comment type="similarity">
    <text evidence="2">Belongs to the bacterial solute-binding protein 5 family.</text>
</comment>
<evidence type="ECO:0000313" key="8">
    <source>
        <dbReference type="Proteomes" id="UP000006281"/>
    </source>
</evidence>
<dbReference type="PROSITE" id="PS51257">
    <property type="entry name" value="PROKAR_LIPOPROTEIN"/>
    <property type="match status" value="1"/>
</dbReference>
<evidence type="ECO:0000256" key="1">
    <source>
        <dbReference type="ARBA" id="ARBA00004196"/>
    </source>
</evidence>
<dbReference type="OrthoDB" id="5243526at2"/>
<keyword evidence="3" id="KW-0813">Transport</keyword>
<keyword evidence="8" id="KW-1185">Reference proteome</keyword>
<dbReference type="SUPFAM" id="SSF53850">
    <property type="entry name" value="Periplasmic binding protein-like II"/>
    <property type="match status" value="1"/>
</dbReference>
<dbReference type="GO" id="GO:0043190">
    <property type="term" value="C:ATP-binding cassette (ABC) transporter complex"/>
    <property type="evidence" value="ECO:0007669"/>
    <property type="project" value="InterPro"/>
</dbReference>
<dbReference type="PIRSF" id="PIRSF002741">
    <property type="entry name" value="MppA"/>
    <property type="match status" value="1"/>
</dbReference>
<dbReference type="STRING" id="1179773.BN6_52230"/>
<organism evidence="7 8">
    <name type="scientific">Saccharothrix espanaensis (strain ATCC 51144 / DSM 44229 / JCM 9112 / NBRC 15066 / NRRL 15764)</name>
    <dbReference type="NCBI Taxonomy" id="1179773"/>
    <lineage>
        <taxon>Bacteria</taxon>
        <taxon>Bacillati</taxon>
        <taxon>Actinomycetota</taxon>
        <taxon>Actinomycetes</taxon>
        <taxon>Pseudonocardiales</taxon>
        <taxon>Pseudonocardiaceae</taxon>
        <taxon>Saccharothrix</taxon>
    </lineage>
</organism>
<feature type="domain" description="Solute-binding protein family 5" evidence="6">
    <location>
        <begin position="88"/>
        <end position="451"/>
    </location>
</feature>
<dbReference type="EMBL" id="HE804045">
    <property type="protein sequence ID" value="CCH32488.1"/>
    <property type="molecule type" value="Genomic_DNA"/>
</dbReference>
<dbReference type="eggNOG" id="COG0747">
    <property type="taxonomic scope" value="Bacteria"/>
</dbReference>
<protein>
    <recommendedName>
        <fullName evidence="6">Solute-binding protein family 5 domain-containing protein</fullName>
    </recommendedName>
</protein>
<evidence type="ECO:0000313" key="7">
    <source>
        <dbReference type="EMBL" id="CCH32488.1"/>
    </source>
</evidence>
<dbReference type="AlphaFoldDB" id="K0K7A6"/>
<dbReference type="InterPro" id="IPR039424">
    <property type="entry name" value="SBP_5"/>
</dbReference>
<dbReference type="Gene3D" id="3.40.190.10">
    <property type="entry name" value="Periplasmic binding protein-like II"/>
    <property type="match status" value="1"/>
</dbReference>
<sequence>MTILNRRRRKTVAATAIAGLLVTACAGGGNGSGTTTAAGVETEFDSFTWALQQLPVSLDLAKDATVNTQQVISLVTEPLERVANDGTFRPALAASVTQPDPTSIVYELAPGAQFSDGTPLTAEDAVWSLQHVTDAKAGAQTAGRVKSIDSITATTPTTVTVKLKFADPTARDNLSVISYVQSKKAAEAAGAALGTPSGLPVGTGPYVFKSSGPDKILLERNAKHAKTQPKAKAVSFVPIKDDNTGQLAMRSNSINGAQVTNVKQIGQWNNISGAQTVQLPANVTSYLTLDTSQPPFDDIHARRAVAHSIDRQGVSRAVYGANGVVLRGLVPQTLLEGVAGSADTAKGFLETLPQYDLDKGKAKSELAQSKTPGGFEVTIPYTTSSPWAEPTILNLQENMKELGVTITPKPESPEVWAKRVFAHDTPGIQSMQLIATIPDPNAVLPRVVGQAGIAAPGLNLANWTTPKIEDDVKALTGSVDREARWAATQSVLKQVSEQLPYIPLYAPNFVVALGKGFTFSEPVTQSDVLDGTWIQRVRATA</sequence>
<gene>
    <name evidence="7" type="ordered locus">BN6_52230</name>
</gene>
<evidence type="ECO:0000256" key="5">
    <source>
        <dbReference type="SAM" id="SignalP"/>
    </source>
</evidence>
<evidence type="ECO:0000256" key="4">
    <source>
        <dbReference type="ARBA" id="ARBA00022729"/>
    </source>
</evidence>
<dbReference type="BioCyc" id="SESP1179773:BN6_RS25255-MONOMER"/>
<dbReference type="InterPro" id="IPR000914">
    <property type="entry name" value="SBP_5_dom"/>
</dbReference>
<keyword evidence="4 5" id="KW-0732">Signal</keyword>
<dbReference type="CDD" id="cd00995">
    <property type="entry name" value="PBP2_NikA_DppA_OppA_like"/>
    <property type="match status" value="1"/>
</dbReference>
<feature type="signal peptide" evidence="5">
    <location>
        <begin position="1"/>
        <end position="26"/>
    </location>
</feature>
<reference evidence="7 8" key="1">
    <citation type="journal article" date="2012" name="BMC Genomics">
        <title>Complete genome sequence of Saccharothrix espanaensis DSM 44229T and comparison to the other completely sequenced Pseudonocardiaceae.</title>
        <authorList>
            <person name="Strobel T."/>
            <person name="Al-Dilaimi A."/>
            <person name="Blom J."/>
            <person name="Gessner A."/>
            <person name="Kalinowski J."/>
            <person name="Luzhetska M."/>
            <person name="Puhler A."/>
            <person name="Szczepanowski R."/>
            <person name="Bechthold A."/>
            <person name="Ruckert C."/>
        </authorList>
    </citation>
    <scope>NUCLEOTIDE SEQUENCE [LARGE SCALE GENOMIC DNA]</scope>
    <source>
        <strain evidence="8">ATCC 51144 / DSM 44229 / JCM 9112 / NBRC 15066 / NRRL 15764</strain>
    </source>
</reference>
<accession>K0K7A6</accession>
<evidence type="ECO:0000256" key="3">
    <source>
        <dbReference type="ARBA" id="ARBA00022448"/>
    </source>
</evidence>
<dbReference type="PANTHER" id="PTHR30290">
    <property type="entry name" value="PERIPLASMIC BINDING COMPONENT OF ABC TRANSPORTER"/>
    <property type="match status" value="1"/>
</dbReference>
<dbReference type="HOGENOM" id="CLU_017028_7_4_11"/>
<dbReference type="PANTHER" id="PTHR30290:SF10">
    <property type="entry name" value="PERIPLASMIC OLIGOPEPTIDE-BINDING PROTEIN-RELATED"/>
    <property type="match status" value="1"/>
</dbReference>
<dbReference type="KEGG" id="sesp:BN6_52230"/>
<dbReference type="PATRIC" id="fig|1179773.3.peg.5252"/>
<dbReference type="Gene3D" id="3.10.105.10">
    <property type="entry name" value="Dipeptide-binding Protein, Domain 3"/>
    <property type="match status" value="1"/>
</dbReference>
<proteinExistence type="inferred from homology"/>
<comment type="subcellular location">
    <subcellularLocation>
        <location evidence="1">Cell envelope</location>
    </subcellularLocation>
</comment>
<evidence type="ECO:0000256" key="2">
    <source>
        <dbReference type="ARBA" id="ARBA00005695"/>
    </source>
</evidence>
<dbReference type="RefSeq" id="WP_015102600.1">
    <property type="nucleotide sequence ID" value="NC_019673.1"/>
</dbReference>
<dbReference type="GO" id="GO:0030313">
    <property type="term" value="C:cell envelope"/>
    <property type="evidence" value="ECO:0007669"/>
    <property type="project" value="UniProtKB-SubCell"/>
</dbReference>
<dbReference type="GO" id="GO:0015833">
    <property type="term" value="P:peptide transport"/>
    <property type="evidence" value="ECO:0007669"/>
    <property type="project" value="TreeGrafter"/>
</dbReference>
<evidence type="ECO:0000259" key="6">
    <source>
        <dbReference type="Pfam" id="PF00496"/>
    </source>
</evidence>
<dbReference type="Pfam" id="PF00496">
    <property type="entry name" value="SBP_bac_5"/>
    <property type="match status" value="1"/>
</dbReference>
<dbReference type="GO" id="GO:1904680">
    <property type="term" value="F:peptide transmembrane transporter activity"/>
    <property type="evidence" value="ECO:0007669"/>
    <property type="project" value="TreeGrafter"/>
</dbReference>